<dbReference type="Proteomes" id="UP000822142">
    <property type="component" value="Unassembled WGS sequence"/>
</dbReference>
<dbReference type="GO" id="GO:0016853">
    <property type="term" value="F:isomerase activity"/>
    <property type="evidence" value="ECO:0007669"/>
    <property type="project" value="UniProtKB-KW"/>
</dbReference>
<dbReference type="InterPro" id="IPR036569">
    <property type="entry name" value="RpiB_LacA_LacB_sf"/>
</dbReference>
<organism evidence="3 4">
    <name type="scientific">Blautia hansenii</name>
    <name type="common">Ruminococcus hansenii</name>
    <dbReference type="NCBI Taxonomy" id="1322"/>
    <lineage>
        <taxon>Bacteria</taxon>
        <taxon>Bacillati</taxon>
        <taxon>Bacillota</taxon>
        <taxon>Clostridia</taxon>
        <taxon>Lachnospirales</taxon>
        <taxon>Lachnospiraceae</taxon>
        <taxon>Blautia</taxon>
    </lineage>
</organism>
<dbReference type="PANTHER" id="PTHR30345:SF6">
    <property type="entry name" value="RIBOSE 5-PHOSPHATE ISOMERASE"/>
    <property type="match status" value="1"/>
</dbReference>
<protein>
    <submittedName>
        <fullName evidence="3">RpiB/LacA/LacB family sugar-phosphate isomerase</fullName>
    </submittedName>
</protein>
<dbReference type="NCBIfam" id="NF006753">
    <property type="entry name" value="PRK09273.1"/>
    <property type="match status" value="1"/>
</dbReference>
<evidence type="ECO:0000313" key="4">
    <source>
        <dbReference type="Proteomes" id="UP000822142"/>
    </source>
</evidence>
<evidence type="ECO:0000313" key="3">
    <source>
        <dbReference type="EMBL" id="NSJ86389.1"/>
    </source>
</evidence>
<sequence length="213" mass="23467">MRIALMNENSQGAKNPMIEKSLRKVVEPMGFTVDNYGMYTAEDEAQLTYVQVGILAAVLLNSGAADYVITGCGTGEGAMLACNSFPGVICGHVEDALDAYTFAQINDGNAISLPFAKGFGWGGDLNLEYIFEKLFCEESGQGYPRERAVPEQRNKKILDEVKKVTYREFTDILMEMDRELVKGALAGEHFQELFFANCKCEKIAACVREILGC</sequence>
<dbReference type="Pfam" id="PF02502">
    <property type="entry name" value="LacAB_rpiB"/>
    <property type="match status" value="1"/>
</dbReference>
<dbReference type="Pfam" id="PF12408">
    <property type="entry name" value="DUF3666"/>
    <property type="match status" value="1"/>
</dbReference>
<dbReference type="PANTHER" id="PTHR30345">
    <property type="entry name" value="RIBOSE-5-PHOSPHATE ISOMERASE B"/>
    <property type="match status" value="1"/>
</dbReference>
<reference evidence="3 4" key="1">
    <citation type="journal article" date="2020" name="Cell Host Microbe">
        <title>Functional and Genomic Variation between Human-Derived Isolates of Lachnospiraceae Reveals Inter- and Intra-Species Diversity.</title>
        <authorList>
            <person name="Sorbara M.T."/>
            <person name="Littmann E.R."/>
            <person name="Fontana E."/>
            <person name="Moody T.U."/>
            <person name="Kohout C.E."/>
            <person name="Gjonbalaj M."/>
            <person name="Eaton V."/>
            <person name="Seok R."/>
            <person name="Leiner I.M."/>
            <person name="Pamer E.G."/>
        </authorList>
    </citation>
    <scope>NUCLEOTIDE SEQUENCE [LARGE SCALE GENOMIC DNA]</scope>
    <source>
        <strain evidence="3 4">MSK.15.26</strain>
    </source>
</reference>
<comment type="similarity">
    <text evidence="1">Belongs to the LacAB/RpiB family.</text>
</comment>
<dbReference type="Gene3D" id="3.40.1400.10">
    <property type="entry name" value="Sugar-phosphate isomerase, RpiB/LacA/LacB"/>
    <property type="match status" value="1"/>
</dbReference>
<comment type="caution">
    <text evidence="3">The sequence shown here is derived from an EMBL/GenBank/DDBJ whole genome shotgun (WGS) entry which is preliminary data.</text>
</comment>
<keyword evidence="4" id="KW-1185">Reference proteome</keyword>
<evidence type="ECO:0000256" key="1">
    <source>
        <dbReference type="ARBA" id="ARBA00008754"/>
    </source>
</evidence>
<name>A0ABX2I8A9_BLAHA</name>
<feature type="domain" description="Ribose-5-phosphate isomerase C-terminal" evidence="2">
    <location>
        <begin position="164"/>
        <end position="210"/>
    </location>
</feature>
<dbReference type="EMBL" id="JAAITA010000011">
    <property type="protein sequence ID" value="NSJ86389.1"/>
    <property type="molecule type" value="Genomic_DNA"/>
</dbReference>
<proteinExistence type="inferred from homology"/>
<accession>A0ABX2I8A9</accession>
<dbReference type="RefSeq" id="WP_173749406.1">
    <property type="nucleotide sequence ID" value="NZ_JAAITA010000011.1"/>
</dbReference>
<dbReference type="InterPro" id="IPR003500">
    <property type="entry name" value="RpiB_LacA_LacB"/>
</dbReference>
<keyword evidence="3" id="KW-0413">Isomerase</keyword>
<evidence type="ECO:0000259" key="2">
    <source>
        <dbReference type="Pfam" id="PF12408"/>
    </source>
</evidence>
<dbReference type="SUPFAM" id="SSF89623">
    <property type="entry name" value="Ribose/Galactose isomerase RpiB/AlsB"/>
    <property type="match status" value="1"/>
</dbReference>
<gene>
    <name evidence="3" type="ORF">G5A70_09465</name>
</gene>
<dbReference type="InterPro" id="IPR022133">
    <property type="entry name" value="Ribose_5_isomerase_C"/>
</dbReference>